<dbReference type="SUPFAM" id="SSF53098">
    <property type="entry name" value="Ribonuclease H-like"/>
    <property type="match status" value="1"/>
</dbReference>
<dbReference type="InterPro" id="IPR002156">
    <property type="entry name" value="RNaseH_domain"/>
</dbReference>
<keyword evidence="4" id="KW-1185">Reference proteome</keyword>
<dbReference type="Gene3D" id="1.10.340.70">
    <property type="match status" value="1"/>
</dbReference>
<dbReference type="AlphaFoldDB" id="A0AAD8R8I2"/>
<dbReference type="PANTHER" id="PTHR48475">
    <property type="entry name" value="RIBONUCLEASE H"/>
    <property type="match status" value="1"/>
</dbReference>
<dbReference type="InterPro" id="IPR012337">
    <property type="entry name" value="RNaseH-like_sf"/>
</dbReference>
<feature type="transmembrane region" description="Helical" evidence="1">
    <location>
        <begin position="420"/>
        <end position="442"/>
    </location>
</feature>
<dbReference type="GO" id="GO:0003676">
    <property type="term" value="F:nucleic acid binding"/>
    <property type="evidence" value="ECO:0007669"/>
    <property type="project" value="InterPro"/>
</dbReference>
<dbReference type="Proteomes" id="UP001231189">
    <property type="component" value="Unassembled WGS sequence"/>
</dbReference>
<organism evidence="3 4">
    <name type="scientific">Lolium multiflorum</name>
    <name type="common">Italian ryegrass</name>
    <name type="synonym">Lolium perenne subsp. multiflorum</name>
    <dbReference type="NCBI Taxonomy" id="4521"/>
    <lineage>
        <taxon>Eukaryota</taxon>
        <taxon>Viridiplantae</taxon>
        <taxon>Streptophyta</taxon>
        <taxon>Embryophyta</taxon>
        <taxon>Tracheophyta</taxon>
        <taxon>Spermatophyta</taxon>
        <taxon>Magnoliopsida</taxon>
        <taxon>Liliopsida</taxon>
        <taxon>Poales</taxon>
        <taxon>Poaceae</taxon>
        <taxon>BOP clade</taxon>
        <taxon>Pooideae</taxon>
        <taxon>Poodae</taxon>
        <taxon>Poeae</taxon>
        <taxon>Poeae Chloroplast Group 2 (Poeae type)</taxon>
        <taxon>Loliodinae</taxon>
        <taxon>Loliinae</taxon>
        <taxon>Lolium</taxon>
    </lineage>
</organism>
<dbReference type="EMBL" id="JAUUTY010000006">
    <property type="protein sequence ID" value="KAK1615986.1"/>
    <property type="molecule type" value="Genomic_DNA"/>
</dbReference>
<keyword evidence="1" id="KW-0472">Membrane</keyword>
<keyword evidence="1" id="KW-1133">Transmembrane helix</keyword>
<dbReference type="PANTHER" id="PTHR48475:SF1">
    <property type="entry name" value="RNASE H TYPE-1 DOMAIN-CONTAINING PROTEIN"/>
    <property type="match status" value="1"/>
</dbReference>
<dbReference type="InterPro" id="IPR036397">
    <property type="entry name" value="RNaseH_sf"/>
</dbReference>
<dbReference type="GO" id="GO:0004523">
    <property type="term" value="F:RNA-DNA hybrid ribonuclease activity"/>
    <property type="evidence" value="ECO:0007669"/>
    <property type="project" value="InterPro"/>
</dbReference>
<evidence type="ECO:0000313" key="3">
    <source>
        <dbReference type="EMBL" id="KAK1615986.1"/>
    </source>
</evidence>
<evidence type="ECO:0000256" key="1">
    <source>
        <dbReference type="SAM" id="Phobius"/>
    </source>
</evidence>
<proteinExistence type="predicted"/>
<comment type="caution">
    <text evidence="3">The sequence shown here is derived from an EMBL/GenBank/DDBJ whole genome shotgun (WGS) entry which is preliminary data.</text>
</comment>
<gene>
    <name evidence="3" type="ORF">QYE76_021503</name>
</gene>
<dbReference type="CDD" id="cd09279">
    <property type="entry name" value="RNase_HI_like"/>
    <property type="match status" value="1"/>
</dbReference>
<dbReference type="Gene3D" id="3.30.420.10">
    <property type="entry name" value="Ribonuclease H-like superfamily/Ribonuclease H"/>
    <property type="match status" value="1"/>
</dbReference>
<protein>
    <recommendedName>
        <fullName evidence="2">RNase H type-1 domain-containing protein</fullName>
    </recommendedName>
</protein>
<evidence type="ECO:0000259" key="2">
    <source>
        <dbReference type="Pfam" id="PF13456"/>
    </source>
</evidence>
<reference evidence="3" key="1">
    <citation type="submission" date="2023-07" db="EMBL/GenBank/DDBJ databases">
        <title>A chromosome-level genome assembly of Lolium multiflorum.</title>
        <authorList>
            <person name="Chen Y."/>
            <person name="Copetti D."/>
            <person name="Kolliker R."/>
            <person name="Studer B."/>
        </authorList>
    </citation>
    <scope>NUCLEOTIDE SEQUENCE</scope>
    <source>
        <strain evidence="3">02402/16</strain>
        <tissue evidence="3">Leaf</tissue>
    </source>
</reference>
<feature type="domain" description="RNase H type-1" evidence="2">
    <location>
        <begin position="93"/>
        <end position="210"/>
    </location>
</feature>
<dbReference type="Pfam" id="PF13456">
    <property type="entry name" value="RVT_3"/>
    <property type="match status" value="1"/>
</dbReference>
<keyword evidence="1" id="KW-0812">Transmembrane</keyword>
<accession>A0AAD8R8I2</accession>
<name>A0AAD8R8I2_LOLMU</name>
<sequence>MTYGVYMAATKLKHYFEEHPMKVVSEAPISDIMGNKDASGSIAKWAIQLSPNVPVYERRDAIKSQALADFLVDWAEMQYKPPEHKIEYWKMHFDGSKLKEGLGSGVVLTSPKGDHLRYVLQVHFRASNNVAEYEALIHGLKVAKEIGAHRIICYGDSDLVVQQCSGDWDAKDANMASYRFHVQKIAGFFEGCEFHHVPRAENDAADALSKLGSSRQEIPPGIALAHLRVPSIKPSPDSESIFVPESHVVPMDIDEGNPGTAPANPGTAPVSSGTTTPIPEEAMLVDSMDIDVPVFVVREAPSWVKPIKEFLINGTLPVDETESRRIQRRAKAYTFINGEVFKRSVTGVLQRCVEPEEGKEMLKEIHQGECGHHASLRALVAKVFRHGFYWPTALENAEDLVRNCNGCQSGGFGRSVTGLWTFRSGVAFSGILILIFSFLFIAEEVLDVGRRGDEGADRRILGNLIGTILPLHGKDRIRISRSTFAHAVKGIQVQLRVPGARYAARWYGEKDIVINTERVTEYGGATRLWHRQDLLRAFERGK</sequence>
<evidence type="ECO:0000313" key="4">
    <source>
        <dbReference type="Proteomes" id="UP001231189"/>
    </source>
</evidence>